<keyword evidence="2" id="KW-1185">Reference proteome</keyword>
<gene>
    <name evidence="1" type="ORF">V2W30_11480</name>
</gene>
<reference evidence="1" key="1">
    <citation type="journal article" date="2025" name="Int. J. Syst. Evol. Microbiol.">
        <title>Streptomyces citrinus sp. nov., with yellow diffusible pigment.</title>
        <authorList>
            <person name="He Y."/>
            <person name="Yang E."/>
            <person name="Xu J."/>
            <person name="Sun Y."/>
            <person name="Sun L."/>
        </authorList>
    </citation>
    <scope>NUCLEOTIDE SEQUENCE</scope>
    <source>
        <strain evidence="1">Q6</strain>
    </source>
</reference>
<evidence type="ECO:0000313" key="1">
    <source>
        <dbReference type="EMBL" id="WWQ63904.1"/>
    </source>
</evidence>
<dbReference type="EMBL" id="CP146022">
    <property type="protein sequence ID" value="WWQ63904.1"/>
    <property type="molecule type" value="Genomic_DNA"/>
</dbReference>
<accession>A0ACD5AAG0</accession>
<organism evidence="1 2">
    <name type="scientific">Streptomyces citrinus</name>
    <dbReference type="NCBI Taxonomy" id="3118173"/>
    <lineage>
        <taxon>Bacteria</taxon>
        <taxon>Bacillati</taxon>
        <taxon>Actinomycetota</taxon>
        <taxon>Actinomycetes</taxon>
        <taxon>Kitasatosporales</taxon>
        <taxon>Streptomycetaceae</taxon>
        <taxon>Streptomyces</taxon>
    </lineage>
</organism>
<dbReference type="Proteomes" id="UP001432251">
    <property type="component" value="Chromosome"/>
</dbReference>
<evidence type="ECO:0000313" key="2">
    <source>
        <dbReference type="Proteomes" id="UP001432251"/>
    </source>
</evidence>
<name>A0ACD5AAG0_9ACTN</name>
<protein>
    <submittedName>
        <fullName evidence="1">Fused response regulator/phosphatase</fullName>
    </submittedName>
</protein>
<sequence length="552" mass="57339">MPRGRLVNAIATGSPADRSSTVLVVDDTPANRYAMGAVLSRAGHRVVPVASAGEALVELDLRMRAGALPDVALVDVGLPDLSGYELCRRVKALPSLAGIPVVHFSAQPSGTDARCRALDAGGEAYLSVPAEPEEIRAVVRAALRGARELTDIQAQSGRLVLLSETVVNVQGARCLSELAGTAADAAARLTGHSAAAFVLGGDETHAGLSRRGAPAPAPGAVEREAAAALVRRLMCAAGGVRTALVPGSLWPTAYFGPGAARLVLARTGEGHLPVCLATPVYEDVAGRVGPLVEQLARAVALAAEPLVMYERERHVALTLQRNFLPAELPHVPGTEIAFRYVPASQQAEIGGDFYMGLHTSAGFLMGIGDVVGHSLDAATVMVEIRHALRAYSIEDPCPARLVGRLDRMLQLYHPEFTATLCLALVDPVTGRTHIANAGHIPPLVVPARGEARYAVASGPLLGLGLPHPTPTAVDLAPGDRILMVTDGLIETRGVDLSVSMEQLRDAASAAPPAPDALCDMLLSRFGRARGDDIALIALRLAPSASTPAPASA</sequence>
<proteinExistence type="predicted"/>